<reference evidence="2" key="1">
    <citation type="journal article" date="2017" name="Genome Biol.">
        <title>Comparative genomics reveals high biological diversity and specific adaptations in the industrially and medically important fungal genus Aspergillus.</title>
        <authorList>
            <person name="de Vries R.P."/>
            <person name="Riley R."/>
            <person name="Wiebenga A."/>
            <person name="Aguilar-Osorio G."/>
            <person name="Amillis S."/>
            <person name="Uchima C.A."/>
            <person name="Anderluh G."/>
            <person name="Asadollahi M."/>
            <person name="Askin M."/>
            <person name="Barry K."/>
            <person name="Battaglia E."/>
            <person name="Bayram O."/>
            <person name="Benocci T."/>
            <person name="Braus-Stromeyer S.A."/>
            <person name="Caldana C."/>
            <person name="Canovas D."/>
            <person name="Cerqueira G.C."/>
            <person name="Chen F."/>
            <person name="Chen W."/>
            <person name="Choi C."/>
            <person name="Clum A."/>
            <person name="Dos Santos R.A."/>
            <person name="Damasio A.R."/>
            <person name="Diallinas G."/>
            <person name="Emri T."/>
            <person name="Fekete E."/>
            <person name="Flipphi M."/>
            <person name="Freyberg S."/>
            <person name="Gallo A."/>
            <person name="Gournas C."/>
            <person name="Habgood R."/>
            <person name="Hainaut M."/>
            <person name="Harispe M.L."/>
            <person name="Henrissat B."/>
            <person name="Hilden K.S."/>
            <person name="Hope R."/>
            <person name="Hossain A."/>
            <person name="Karabika E."/>
            <person name="Karaffa L."/>
            <person name="Karanyi Z."/>
            <person name="Krasevec N."/>
            <person name="Kuo A."/>
            <person name="Kusch H."/>
            <person name="LaButti K."/>
            <person name="Lagendijk E.L."/>
            <person name="Lapidus A."/>
            <person name="Levasseur A."/>
            <person name="Lindquist E."/>
            <person name="Lipzen A."/>
            <person name="Logrieco A.F."/>
            <person name="MacCabe A."/>
            <person name="Maekelae M.R."/>
            <person name="Malavazi I."/>
            <person name="Melin P."/>
            <person name="Meyer V."/>
            <person name="Mielnichuk N."/>
            <person name="Miskei M."/>
            <person name="Molnar A.P."/>
            <person name="Mule G."/>
            <person name="Ngan C.Y."/>
            <person name="Orejas M."/>
            <person name="Orosz E."/>
            <person name="Ouedraogo J.P."/>
            <person name="Overkamp K.M."/>
            <person name="Park H.-S."/>
            <person name="Perrone G."/>
            <person name="Piumi F."/>
            <person name="Punt P.J."/>
            <person name="Ram A.F."/>
            <person name="Ramon A."/>
            <person name="Rauscher S."/>
            <person name="Record E."/>
            <person name="Riano-Pachon D.M."/>
            <person name="Robert V."/>
            <person name="Roehrig J."/>
            <person name="Ruller R."/>
            <person name="Salamov A."/>
            <person name="Salih N.S."/>
            <person name="Samson R.A."/>
            <person name="Sandor E."/>
            <person name="Sanguinetti M."/>
            <person name="Schuetze T."/>
            <person name="Sepcic K."/>
            <person name="Shelest E."/>
            <person name="Sherlock G."/>
            <person name="Sophianopoulou V."/>
            <person name="Squina F.M."/>
            <person name="Sun H."/>
            <person name="Susca A."/>
            <person name="Todd R.B."/>
            <person name="Tsang A."/>
            <person name="Unkles S.E."/>
            <person name="van de Wiele N."/>
            <person name="van Rossen-Uffink D."/>
            <person name="Oliveira J.V."/>
            <person name="Vesth T.C."/>
            <person name="Visser J."/>
            <person name="Yu J.-H."/>
            <person name="Zhou M."/>
            <person name="Andersen M.R."/>
            <person name="Archer D.B."/>
            <person name="Baker S.E."/>
            <person name="Benoit I."/>
            <person name="Brakhage A.A."/>
            <person name="Braus G.H."/>
            <person name="Fischer R."/>
            <person name="Frisvad J.C."/>
            <person name="Goldman G.H."/>
            <person name="Houbraken J."/>
            <person name="Oakley B."/>
            <person name="Pocsi I."/>
            <person name="Scazzocchio C."/>
            <person name="Seiboth B."/>
            <person name="vanKuyk P.A."/>
            <person name="Wortman J."/>
            <person name="Dyer P.S."/>
            <person name="Grigoriev I.V."/>
        </authorList>
    </citation>
    <scope>NUCLEOTIDE SEQUENCE [LARGE SCALE GENOMIC DNA]</scope>
    <source>
        <strain evidence="2">CBS 583.65</strain>
    </source>
</reference>
<organism evidence="1 2">
    <name type="scientific">Aspergillus versicolor CBS 583.65</name>
    <dbReference type="NCBI Taxonomy" id="1036611"/>
    <lineage>
        <taxon>Eukaryota</taxon>
        <taxon>Fungi</taxon>
        <taxon>Dikarya</taxon>
        <taxon>Ascomycota</taxon>
        <taxon>Pezizomycotina</taxon>
        <taxon>Eurotiomycetes</taxon>
        <taxon>Eurotiomycetidae</taxon>
        <taxon>Eurotiales</taxon>
        <taxon>Aspergillaceae</taxon>
        <taxon>Aspergillus</taxon>
        <taxon>Aspergillus subgen. Nidulantes</taxon>
    </lineage>
</organism>
<evidence type="ECO:0000313" key="1">
    <source>
        <dbReference type="EMBL" id="OJI97483.1"/>
    </source>
</evidence>
<feature type="non-terminal residue" evidence="1">
    <location>
        <position position="50"/>
    </location>
</feature>
<dbReference type="AlphaFoldDB" id="A0A1L9P7R1"/>
<name>A0A1L9P7R1_ASPVE</name>
<accession>A0A1L9P7R1</accession>
<protein>
    <submittedName>
        <fullName evidence="1">Uncharacterized protein</fullName>
    </submittedName>
</protein>
<sequence length="50" mass="5710">MAGRMIAFHLYNPIKLLACRIYTEAEVYQTDVVDYGVTPQPSNVNRHAQN</sequence>
<dbReference type="GeneID" id="63726833"/>
<proteinExistence type="predicted"/>
<evidence type="ECO:0000313" key="2">
    <source>
        <dbReference type="Proteomes" id="UP000184073"/>
    </source>
</evidence>
<dbReference type="EMBL" id="KV878125">
    <property type="protein sequence ID" value="OJI97483.1"/>
    <property type="molecule type" value="Genomic_DNA"/>
</dbReference>
<keyword evidence="2" id="KW-1185">Reference proteome</keyword>
<dbReference type="Proteomes" id="UP000184073">
    <property type="component" value="Unassembled WGS sequence"/>
</dbReference>
<gene>
    <name evidence="1" type="ORF">ASPVEDRAFT_36891</name>
</gene>
<dbReference type="RefSeq" id="XP_040663246.1">
    <property type="nucleotide sequence ID" value="XM_040811322.1"/>
</dbReference>
<dbReference type="VEuPathDB" id="FungiDB:ASPVEDRAFT_36891"/>